<dbReference type="InterPro" id="IPR017927">
    <property type="entry name" value="FAD-bd_FR_type"/>
</dbReference>
<dbReference type="SUPFAM" id="SSF54292">
    <property type="entry name" value="2Fe-2S ferredoxin-like"/>
    <property type="match status" value="1"/>
</dbReference>
<feature type="domain" description="FAD-binding FR-type" evidence="2">
    <location>
        <begin position="100"/>
        <end position="200"/>
    </location>
</feature>
<dbReference type="InterPro" id="IPR008333">
    <property type="entry name" value="Cbr1-like_FAD-bd_dom"/>
</dbReference>
<proteinExistence type="predicted"/>
<gene>
    <name evidence="3" type="ORF">MNBD_GAMMA17-1744</name>
</gene>
<dbReference type="Gene3D" id="3.40.50.80">
    <property type="entry name" value="Nucleotide-binding domain of ferredoxin-NADP reductase (FNR) module"/>
    <property type="match status" value="1"/>
</dbReference>
<sequence length="342" mass="37682">MGFKIVISPVGKTFEAEEGESILDAALRHGVSLSYGCRNAVCGACKGKLVSGEVSYEDLEPAALSEAEKSAGMILFCGAEPRSDVTIAVDEIASSEEISVKQYPVRVVKLDKLAPDVMRVYLKLPDSSRMQFLAGQYIDILLRDGRRRSFSLANAPHDDALIELHIRYIDGGEFTDHVFRDMKEKEMLRIEGPLGGFFLREESPRPMIFVAGGTGFAPVKGIIEHALAENIDRPVHLYWGARAEVDLYLNELPKEWAERGVVNYVPVLSDANESDQWQGRDGYVHQAVLNDFPDLSGYDVYAGGPPVMVSAARDAFSAQGLSEENFFYDAFEFSKKPAASEG</sequence>
<dbReference type="CDD" id="cd06189">
    <property type="entry name" value="flavin_oxioreductase"/>
    <property type="match status" value="1"/>
</dbReference>
<dbReference type="Gene3D" id="2.40.30.10">
    <property type="entry name" value="Translation factors"/>
    <property type="match status" value="1"/>
</dbReference>
<dbReference type="PROSITE" id="PS51085">
    <property type="entry name" value="2FE2S_FER_2"/>
    <property type="match status" value="1"/>
</dbReference>
<dbReference type="SUPFAM" id="SSF63380">
    <property type="entry name" value="Riboflavin synthase domain-like"/>
    <property type="match status" value="1"/>
</dbReference>
<dbReference type="CDD" id="cd00207">
    <property type="entry name" value="fer2"/>
    <property type="match status" value="1"/>
</dbReference>
<dbReference type="Pfam" id="PF00175">
    <property type="entry name" value="NAD_binding_1"/>
    <property type="match status" value="1"/>
</dbReference>
<dbReference type="PROSITE" id="PS51384">
    <property type="entry name" value="FAD_FR"/>
    <property type="match status" value="1"/>
</dbReference>
<dbReference type="GO" id="GO:0016491">
    <property type="term" value="F:oxidoreductase activity"/>
    <property type="evidence" value="ECO:0007669"/>
    <property type="project" value="InterPro"/>
</dbReference>
<dbReference type="InterPro" id="IPR017938">
    <property type="entry name" value="Riboflavin_synthase-like_b-brl"/>
</dbReference>
<dbReference type="PANTHER" id="PTHR47354:SF5">
    <property type="entry name" value="PROTEIN RFBI"/>
    <property type="match status" value="1"/>
</dbReference>
<accession>A0A3B0ZKS7</accession>
<dbReference type="PRINTS" id="PR00410">
    <property type="entry name" value="PHEHYDRXLASE"/>
</dbReference>
<dbReference type="InterPro" id="IPR012675">
    <property type="entry name" value="Beta-grasp_dom_sf"/>
</dbReference>
<dbReference type="InterPro" id="IPR006058">
    <property type="entry name" value="2Fe2S_fd_BS"/>
</dbReference>
<dbReference type="InterPro" id="IPR050415">
    <property type="entry name" value="MRET"/>
</dbReference>
<dbReference type="InterPro" id="IPR036010">
    <property type="entry name" value="2Fe-2S_ferredoxin-like_sf"/>
</dbReference>
<protein>
    <submittedName>
        <fullName evidence="3">2-polyprenylphenol hydroxylase and related flavodoxin oxidoreductases / CDP-6-deoxy-delta-3,4-glucoseen reductase-like</fullName>
    </submittedName>
</protein>
<dbReference type="PROSITE" id="PS00197">
    <property type="entry name" value="2FE2S_FER_1"/>
    <property type="match status" value="1"/>
</dbReference>
<feature type="domain" description="2Fe-2S ferredoxin-type" evidence="1">
    <location>
        <begin position="3"/>
        <end position="93"/>
    </location>
</feature>
<dbReference type="GO" id="GO:0051537">
    <property type="term" value="F:2 iron, 2 sulfur cluster binding"/>
    <property type="evidence" value="ECO:0007669"/>
    <property type="project" value="InterPro"/>
</dbReference>
<dbReference type="Pfam" id="PF00970">
    <property type="entry name" value="FAD_binding_6"/>
    <property type="match status" value="1"/>
</dbReference>
<evidence type="ECO:0000313" key="3">
    <source>
        <dbReference type="EMBL" id="VAW87917.1"/>
    </source>
</evidence>
<dbReference type="InterPro" id="IPR001041">
    <property type="entry name" value="2Fe-2S_ferredoxin-type"/>
</dbReference>
<dbReference type="Pfam" id="PF00111">
    <property type="entry name" value="Fer2"/>
    <property type="match status" value="1"/>
</dbReference>
<reference evidence="3" key="1">
    <citation type="submission" date="2018-06" db="EMBL/GenBank/DDBJ databases">
        <authorList>
            <person name="Zhirakovskaya E."/>
        </authorList>
    </citation>
    <scope>NUCLEOTIDE SEQUENCE</scope>
</reference>
<dbReference type="InterPro" id="IPR039261">
    <property type="entry name" value="FNR_nucleotide-bd"/>
</dbReference>
<dbReference type="AlphaFoldDB" id="A0A3B0ZKS7"/>
<dbReference type="PANTHER" id="PTHR47354">
    <property type="entry name" value="NADH OXIDOREDUCTASE HCR"/>
    <property type="match status" value="1"/>
</dbReference>
<dbReference type="InterPro" id="IPR001433">
    <property type="entry name" value="OxRdtase_FAD/NAD-bd"/>
</dbReference>
<dbReference type="Gene3D" id="3.10.20.30">
    <property type="match status" value="1"/>
</dbReference>
<evidence type="ECO:0000259" key="2">
    <source>
        <dbReference type="PROSITE" id="PS51384"/>
    </source>
</evidence>
<organism evidence="3">
    <name type="scientific">hydrothermal vent metagenome</name>
    <dbReference type="NCBI Taxonomy" id="652676"/>
    <lineage>
        <taxon>unclassified sequences</taxon>
        <taxon>metagenomes</taxon>
        <taxon>ecological metagenomes</taxon>
    </lineage>
</organism>
<dbReference type="SUPFAM" id="SSF52343">
    <property type="entry name" value="Ferredoxin reductase-like, C-terminal NADP-linked domain"/>
    <property type="match status" value="1"/>
</dbReference>
<name>A0A3B0ZKS7_9ZZZZ</name>
<dbReference type="EMBL" id="UOFQ01000081">
    <property type="protein sequence ID" value="VAW87917.1"/>
    <property type="molecule type" value="Genomic_DNA"/>
</dbReference>
<evidence type="ECO:0000259" key="1">
    <source>
        <dbReference type="PROSITE" id="PS51085"/>
    </source>
</evidence>